<gene>
    <name evidence="9" type="ORF">X975_18174</name>
</gene>
<evidence type="ECO:0000313" key="9">
    <source>
        <dbReference type="EMBL" id="KFM57554.1"/>
    </source>
</evidence>
<dbReference type="Gene3D" id="3.30.420.10">
    <property type="entry name" value="Ribonuclease H-like superfamily/Ribonuclease H"/>
    <property type="match status" value="1"/>
</dbReference>
<dbReference type="CDD" id="cd05481">
    <property type="entry name" value="retropepsin_like_LTR_1"/>
    <property type="match status" value="1"/>
</dbReference>
<dbReference type="InterPro" id="IPR001584">
    <property type="entry name" value="Integrase_cat-core"/>
</dbReference>
<dbReference type="CDD" id="cd01647">
    <property type="entry name" value="RT_LTR"/>
    <property type="match status" value="1"/>
</dbReference>
<dbReference type="Proteomes" id="UP000054359">
    <property type="component" value="Unassembled WGS sequence"/>
</dbReference>
<evidence type="ECO:0000313" key="10">
    <source>
        <dbReference type="Proteomes" id="UP000054359"/>
    </source>
</evidence>
<dbReference type="Gene3D" id="4.10.60.10">
    <property type="entry name" value="Zinc finger, CCHC-type"/>
    <property type="match status" value="1"/>
</dbReference>
<keyword evidence="4" id="KW-0378">Hydrolase</keyword>
<dbReference type="OrthoDB" id="6437448at2759"/>
<dbReference type="GO" id="GO:0004519">
    <property type="term" value="F:endonuclease activity"/>
    <property type="evidence" value="ECO:0007669"/>
    <property type="project" value="UniProtKB-KW"/>
</dbReference>
<dbReference type="InterPro" id="IPR043502">
    <property type="entry name" value="DNA/RNA_pol_sf"/>
</dbReference>
<dbReference type="Gene3D" id="2.40.70.10">
    <property type="entry name" value="Acid Proteases"/>
    <property type="match status" value="1"/>
</dbReference>
<dbReference type="GO" id="GO:0042575">
    <property type="term" value="C:DNA polymerase complex"/>
    <property type="evidence" value="ECO:0007669"/>
    <property type="project" value="UniProtKB-ARBA"/>
</dbReference>
<dbReference type="FunFam" id="3.30.70.270:FF:000026">
    <property type="entry name" value="Transposon Ty3-G Gag-Pol polyprotein"/>
    <property type="match status" value="1"/>
</dbReference>
<dbReference type="Gene3D" id="3.10.10.10">
    <property type="entry name" value="HIV Type 1 Reverse Transcriptase, subunit A, domain 1"/>
    <property type="match status" value="1"/>
</dbReference>
<dbReference type="FunFam" id="1.10.340.70:FF:000003">
    <property type="entry name" value="Protein CBG25708"/>
    <property type="match status" value="1"/>
</dbReference>
<dbReference type="PANTHER" id="PTHR37984">
    <property type="entry name" value="PROTEIN CBG26694"/>
    <property type="match status" value="1"/>
</dbReference>
<keyword evidence="2" id="KW-0548">Nucleotidyltransferase</keyword>
<dbReference type="InterPro" id="IPR041588">
    <property type="entry name" value="Integrase_H2C2"/>
</dbReference>
<feature type="domain" description="Reverse transcriptase" evidence="7">
    <location>
        <begin position="315"/>
        <end position="492"/>
    </location>
</feature>
<dbReference type="GO" id="GO:0015074">
    <property type="term" value="P:DNA integration"/>
    <property type="evidence" value="ECO:0007669"/>
    <property type="project" value="InterPro"/>
</dbReference>
<dbReference type="STRING" id="407821.A0A087SXG5"/>
<dbReference type="PROSITE" id="PS50878">
    <property type="entry name" value="RT_POL"/>
    <property type="match status" value="1"/>
</dbReference>
<keyword evidence="10" id="KW-1185">Reference proteome</keyword>
<feature type="domain" description="Integrase catalytic" evidence="8">
    <location>
        <begin position="856"/>
        <end position="1020"/>
    </location>
</feature>
<dbReference type="Gene3D" id="1.10.340.70">
    <property type="match status" value="1"/>
</dbReference>
<evidence type="ECO:0000256" key="4">
    <source>
        <dbReference type="ARBA" id="ARBA00022759"/>
    </source>
</evidence>
<dbReference type="CDD" id="cd09274">
    <property type="entry name" value="RNase_HI_RT_Ty3"/>
    <property type="match status" value="1"/>
</dbReference>
<dbReference type="InterPro" id="IPR050951">
    <property type="entry name" value="Retrovirus_Pol_polyprotein"/>
</dbReference>
<dbReference type="GO" id="GO:0008270">
    <property type="term" value="F:zinc ion binding"/>
    <property type="evidence" value="ECO:0007669"/>
    <property type="project" value="InterPro"/>
</dbReference>
<dbReference type="InterPro" id="IPR001878">
    <property type="entry name" value="Znf_CCHC"/>
</dbReference>
<proteinExistence type="predicted"/>
<dbReference type="InterPro" id="IPR043128">
    <property type="entry name" value="Rev_trsase/Diguanyl_cyclase"/>
</dbReference>
<dbReference type="Pfam" id="PF17919">
    <property type="entry name" value="RT_RNaseH_2"/>
    <property type="match status" value="1"/>
</dbReference>
<reference evidence="9 10" key="1">
    <citation type="submission" date="2013-11" db="EMBL/GenBank/DDBJ databases">
        <title>Genome sequencing of Stegodyphus mimosarum.</title>
        <authorList>
            <person name="Bechsgaard J."/>
        </authorList>
    </citation>
    <scope>NUCLEOTIDE SEQUENCE [LARGE SCALE GENOMIC DNA]</scope>
</reference>
<dbReference type="FunFam" id="3.10.20.370:FF:000001">
    <property type="entry name" value="Retrovirus-related Pol polyprotein from transposon 17.6-like protein"/>
    <property type="match status" value="1"/>
</dbReference>
<dbReference type="AlphaFoldDB" id="A0A087SXG5"/>
<dbReference type="Pfam" id="PF00665">
    <property type="entry name" value="rve"/>
    <property type="match status" value="1"/>
</dbReference>
<keyword evidence="5" id="KW-0695">RNA-directed DNA polymerase</keyword>
<dbReference type="OMA" id="SASEIWQ"/>
<keyword evidence="2" id="KW-0808">Transferase</keyword>
<sequence>MCKAAELAEVQLKTLTEENKIEVIKRNKASPPEERSQSCKRKFYLPQKQQNIKSSPNYQGIKSNNSKPCRKCGTFHKLYNCPAYNKICFYCKKKNHFSKMCTNKSVSSLQNYIENELNYNDNEYILGSVEDKNPFFKNKTEWFEKLKVNISKYLYVKLDTGAQCNVLPLPKFKQLNLRDKCLTESKVTLNNYNGSKIDVIGKCKLLCETSKGDKDEIEFQVVACDKTVPAILGLPTLQKLNLVQRICTVNPESSEKLPESLNGYQDLFKGIGNLTGYTYHIKLKPEAVGKIEPCRKIPLSLLNPLKKELARMEKDGIIKKVNKPTEFVNSLVIVRKKDGNLRVCLDPQYLNQNILREHYHIPTFEEISSQMSNAKVFSILDANKAFWQIKLSDSSCELTTFNTPFGRYCFLRLPYGLCSSPEVFHRSFSEIFSDIEGVQIYIDDLLVWGKDKQEHDLRLKKVLERAREKNVKFNLNKCKIGLNEVKYMGHIFSKDGLKPDEDKIKAIININTPKNVKELETFLGMITYVSRFIPNVSELTSCLRDLLKKHVVWNWNAVHEKTFRKLKNILVNKPVLQYYDINMPVVLSVDASQEGLGAVLLQNNLPVAYASKALTDTQKNYAQIEKETLAIVFACEKFHQYIFGKCFIVESDHKPLETIFKKPLNKCPVRLQRMRIRLQPYQFEIKYKPGKELFIADALSRSFTDKGSDFFEGDIEAHVGMVVESIPVSKDKMENFQQETGKDEELQVLRKLIKTGWPDTKCMVPELAKPYFNFREELSEANGLIFKNSCVVVPKSLRKDMLSKIHYGHLGVEKCKNKAREILYWPGMSKEIEDLVLNCPTCLSLQKANCKEPMICKEIPNGPWEVLGTDLFYFQGRDYLIVIDYFSKYVEIGHLEDLSSVAVIKQLKSFFARHGIPKIVYSDNGPQYSSKKFKEFARRWNFETRTSSPNYPQSNGMVERHIQTVKRMLEKAVIGNKDPYLVLLEYRNSPISAEIKSPSELMFGRKVNGLVPIKENFIQTKEHAEHKQQLLKRQALQKKYYDKSARPLKPLKIGDNVYINEKGKNLKESGKIMGQAERPRSYRIIRADGRIIERNRRDILKGTNRKNFIVQNNYENESDKGDISRSTPTLDLPVNPNSDLTLNPNLNLSLNSPIHNRSIVPLNSERSVVSPNSVNGHNYVTRSGRTVKKPYYLKDPK</sequence>
<dbReference type="InterPro" id="IPR000477">
    <property type="entry name" value="RT_dom"/>
</dbReference>
<dbReference type="SUPFAM" id="SSF56672">
    <property type="entry name" value="DNA/RNA polymerases"/>
    <property type="match status" value="1"/>
</dbReference>
<dbReference type="PROSITE" id="PS50994">
    <property type="entry name" value="INTEGRASE"/>
    <property type="match status" value="1"/>
</dbReference>
<organism evidence="9 10">
    <name type="scientific">Stegodyphus mimosarum</name>
    <name type="common">African social velvet spider</name>
    <dbReference type="NCBI Taxonomy" id="407821"/>
    <lineage>
        <taxon>Eukaryota</taxon>
        <taxon>Metazoa</taxon>
        <taxon>Ecdysozoa</taxon>
        <taxon>Arthropoda</taxon>
        <taxon>Chelicerata</taxon>
        <taxon>Arachnida</taxon>
        <taxon>Araneae</taxon>
        <taxon>Araneomorphae</taxon>
        <taxon>Entelegynae</taxon>
        <taxon>Eresoidea</taxon>
        <taxon>Eresidae</taxon>
        <taxon>Stegodyphus</taxon>
    </lineage>
</organism>
<keyword evidence="3" id="KW-0540">Nuclease</keyword>
<dbReference type="GO" id="GO:0003676">
    <property type="term" value="F:nucleic acid binding"/>
    <property type="evidence" value="ECO:0007669"/>
    <property type="project" value="InterPro"/>
</dbReference>
<evidence type="ECO:0000256" key="2">
    <source>
        <dbReference type="ARBA" id="ARBA00022695"/>
    </source>
</evidence>
<dbReference type="InterPro" id="IPR041577">
    <property type="entry name" value="RT_RNaseH_2"/>
</dbReference>
<dbReference type="SUPFAM" id="SSF53098">
    <property type="entry name" value="Ribonuclease H-like"/>
    <property type="match status" value="1"/>
</dbReference>
<accession>A0A087SXG5</accession>
<name>A0A087SXG5_STEMI</name>
<feature type="region of interest" description="Disordered" evidence="6">
    <location>
        <begin position="1117"/>
        <end position="1136"/>
    </location>
</feature>
<dbReference type="GO" id="GO:0003964">
    <property type="term" value="F:RNA-directed DNA polymerase activity"/>
    <property type="evidence" value="ECO:0007669"/>
    <property type="project" value="UniProtKB-KW"/>
</dbReference>
<dbReference type="InterPro" id="IPR021109">
    <property type="entry name" value="Peptidase_aspartic_dom_sf"/>
</dbReference>
<dbReference type="PANTHER" id="PTHR37984:SF7">
    <property type="entry name" value="INTEGRASE CATALYTIC DOMAIN-CONTAINING PROTEIN"/>
    <property type="match status" value="1"/>
</dbReference>
<dbReference type="InterPro" id="IPR036397">
    <property type="entry name" value="RNaseH_sf"/>
</dbReference>
<dbReference type="Pfam" id="PF17921">
    <property type="entry name" value="Integrase_H2C2"/>
    <property type="match status" value="1"/>
</dbReference>
<dbReference type="Pfam" id="PF00078">
    <property type="entry name" value="RVT_1"/>
    <property type="match status" value="1"/>
</dbReference>
<dbReference type="Gene3D" id="3.10.20.370">
    <property type="match status" value="1"/>
</dbReference>
<dbReference type="Gene3D" id="3.30.70.270">
    <property type="match status" value="2"/>
</dbReference>
<dbReference type="SMART" id="SM00343">
    <property type="entry name" value="ZnF_C2HC"/>
    <property type="match status" value="2"/>
</dbReference>
<feature type="non-terminal residue" evidence="9">
    <location>
        <position position="1197"/>
    </location>
</feature>
<evidence type="ECO:0000259" key="8">
    <source>
        <dbReference type="PROSITE" id="PS50994"/>
    </source>
</evidence>
<protein>
    <recommendedName>
        <fullName evidence="1">RNA-directed DNA polymerase</fullName>
        <ecNumber evidence="1">2.7.7.49</ecNumber>
    </recommendedName>
</protein>
<dbReference type="EC" id="2.7.7.49" evidence="1"/>
<evidence type="ECO:0000256" key="6">
    <source>
        <dbReference type="SAM" id="MobiDB-lite"/>
    </source>
</evidence>
<dbReference type="EMBL" id="KK112400">
    <property type="protein sequence ID" value="KFM57554.1"/>
    <property type="molecule type" value="Genomic_DNA"/>
</dbReference>
<evidence type="ECO:0000256" key="1">
    <source>
        <dbReference type="ARBA" id="ARBA00012493"/>
    </source>
</evidence>
<dbReference type="InterPro" id="IPR012337">
    <property type="entry name" value="RNaseH-like_sf"/>
</dbReference>
<evidence type="ECO:0000256" key="5">
    <source>
        <dbReference type="ARBA" id="ARBA00022918"/>
    </source>
</evidence>
<keyword evidence="4" id="KW-0255">Endonuclease</keyword>
<evidence type="ECO:0000259" key="7">
    <source>
        <dbReference type="PROSITE" id="PS50878"/>
    </source>
</evidence>
<evidence type="ECO:0000256" key="3">
    <source>
        <dbReference type="ARBA" id="ARBA00022722"/>
    </source>
</evidence>
<dbReference type="FunFam" id="3.30.420.10:FF:000063">
    <property type="entry name" value="Retrovirus-related Pol polyprotein from transposon 297-like Protein"/>
    <property type="match status" value="1"/>
</dbReference>